<keyword evidence="3" id="KW-0813">Transport</keyword>
<dbReference type="InterPro" id="IPR038404">
    <property type="entry name" value="TRAP_DctP_sf"/>
</dbReference>
<evidence type="ECO:0000256" key="5">
    <source>
        <dbReference type="ARBA" id="ARBA00022764"/>
    </source>
</evidence>
<dbReference type="AlphaFoldDB" id="A0A1G7P489"/>
<dbReference type="OrthoDB" id="8673861at2"/>
<gene>
    <name evidence="7" type="ORF">SAMN04488117_107214</name>
</gene>
<protein>
    <submittedName>
        <fullName evidence="7">Tripartite ATP-independent transporter solute receptor, DctP family</fullName>
    </submittedName>
</protein>
<feature type="chain" id="PRO_5010343261" evidence="6">
    <location>
        <begin position="24"/>
        <end position="325"/>
    </location>
</feature>
<evidence type="ECO:0000313" key="8">
    <source>
        <dbReference type="Proteomes" id="UP000182284"/>
    </source>
</evidence>
<keyword evidence="4 6" id="KW-0732">Signal</keyword>
<dbReference type="EMBL" id="FNBL01000007">
    <property type="protein sequence ID" value="SDF81041.1"/>
    <property type="molecule type" value="Genomic_DNA"/>
</dbReference>
<evidence type="ECO:0000256" key="1">
    <source>
        <dbReference type="ARBA" id="ARBA00004418"/>
    </source>
</evidence>
<evidence type="ECO:0000256" key="2">
    <source>
        <dbReference type="ARBA" id="ARBA00009023"/>
    </source>
</evidence>
<evidence type="ECO:0000256" key="6">
    <source>
        <dbReference type="SAM" id="SignalP"/>
    </source>
</evidence>
<dbReference type="PANTHER" id="PTHR33376:SF7">
    <property type="entry name" value="C4-DICARBOXYLATE-BINDING PROTEIN DCTB"/>
    <property type="match status" value="1"/>
</dbReference>
<dbReference type="GO" id="GO:0055085">
    <property type="term" value="P:transmembrane transport"/>
    <property type="evidence" value="ECO:0007669"/>
    <property type="project" value="InterPro"/>
</dbReference>
<comment type="similarity">
    <text evidence="2">Belongs to the bacterial solute-binding protein 7 family.</text>
</comment>
<comment type="subcellular location">
    <subcellularLocation>
        <location evidence="1">Periplasm</location>
    </subcellularLocation>
</comment>
<dbReference type="Gene3D" id="3.40.190.170">
    <property type="entry name" value="Bacterial extracellular solute-binding protein, family 7"/>
    <property type="match status" value="1"/>
</dbReference>
<dbReference type="NCBIfam" id="NF037995">
    <property type="entry name" value="TRAP_S1"/>
    <property type="match status" value="1"/>
</dbReference>
<reference evidence="7 8" key="1">
    <citation type="submission" date="2016-10" db="EMBL/GenBank/DDBJ databases">
        <authorList>
            <person name="de Groot N.N."/>
        </authorList>
    </citation>
    <scope>NUCLEOTIDE SEQUENCE [LARGE SCALE GENOMIC DNA]</scope>
    <source>
        <strain evidence="7 8">DSM 27375</strain>
    </source>
</reference>
<dbReference type="Proteomes" id="UP000182284">
    <property type="component" value="Unassembled WGS sequence"/>
</dbReference>
<accession>A0A1G7P489</accession>
<keyword evidence="7" id="KW-0675">Receptor</keyword>
<keyword evidence="5" id="KW-0574">Periplasm</keyword>
<organism evidence="7 8">
    <name type="scientific">Celeribacter baekdonensis</name>
    <dbReference type="NCBI Taxonomy" id="875171"/>
    <lineage>
        <taxon>Bacteria</taxon>
        <taxon>Pseudomonadati</taxon>
        <taxon>Pseudomonadota</taxon>
        <taxon>Alphaproteobacteria</taxon>
        <taxon>Rhodobacterales</taxon>
        <taxon>Roseobacteraceae</taxon>
        <taxon>Celeribacter</taxon>
    </lineage>
</organism>
<proteinExistence type="inferred from homology"/>
<evidence type="ECO:0000256" key="4">
    <source>
        <dbReference type="ARBA" id="ARBA00022729"/>
    </source>
</evidence>
<name>A0A1G7P489_9RHOB</name>
<dbReference type="CDD" id="cd13669">
    <property type="entry name" value="PBP2_TRAP_TM0322_like"/>
    <property type="match status" value="1"/>
</dbReference>
<dbReference type="PANTHER" id="PTHR33376">
    <property type="match status" value="1"/>
</dbReference>
<sequence>MKHVIKSLLGATTALMMAVPAFAADTTVRIAYENNPGEPADLVMHRWADLVAEASNGEVELELYPSSQLGAKKDVIEQAMLGVNVITIADVGFLTDYDADLGILFGPYLTDDAAQLFKIYESDWFKEKDAKLQEQGIHIVISNYLYGTRQLLATKKIETPADMAGLKIRTPNNIMQIRAIEAMGGTATPMPLGDVYPALTQGTIDGVENPLPVLYGQKLHEQAKELSMISYLQNTSLWLGGQAYFDTLDPSVIEMLHETGREAGLYSQELAAKQDAKILEEMQAAGVNVTYPDLAPFKDAAMKVYGEFPEWSEGLYEEIQTQLAQ</sequence>
<feature type="signal peptide" evidence="6">
    <location>
        <begin position="1"/>
        <end position="23"/>
    </location>
</feature>
<dbReference type="GO" id="GO:0042597">
    <property type="term" value="C:periplasmic space"/>
    <property type="evidence" value="ECO:0007669"/>
    <property type="project" value="UniProtKB-SubCell"/>
</dbReference>
<dbReference type="RefSeq" id="WP_074645806.1">
    <property type="nucleotide sequence ID" value="NZ_FNBL01000007.1"/>
</dbReference>
<evidence type="ECO:0000256" key="3">
    <source>
        <dbReference type="ARBA" id="ARBA00022448"/>
    </source>
</evidence>
<dbReference type="Pfam" id="PF03480">
    <property type="entry name" value="DctP"/>
    <property type="match status" value="1"/>
</dbReference>
<evidence type="ECO:0000313" key="7">
    <source>
        <dbReference type="EMBL" id="SDF81041.1"/>
    </source>
</evidence>
<dbReference type="InterPro" id="IPR018389">
    <property type="entry name" value="DctP_fam"/>
</dbReference>